<name>A0A927BTS8_9BACL</name>
<accession>A0A927BTS8</accession>
<dbReference type="SUPFAM" id="SSF51658">
    <property type="entry name" value="Xylose isomerase-like"/>
    <property type="match status" value="1"/>
</dbReference>
<dbReference type="AlphaFoldDB" id="A0A927BTS8"/>
<comment type="caution">
    <text evidence="2">The sequence shown here is derived from an EMBL/GenBank/DDBJ whole genome shotgun (WGS) entry which is preliminary data.</text>
</comment>
<dbReference type="EMBL" id="JACXIZ010000017">
    <property type="protein sequence ID" value="MBD2845630.1"/>
    <property type="molecule type" value="Genomic_DNA"/>
</dbReference>
<feature type="domain" description="Xylose isomerase-like TIM barrel" evidence="1">
    <location>
        <begin position="27"/>
        <end position="233"/>
    </location>
</feature>
<dbReference type="InterPro" id="IPR050312">
    <property type="entry name" value="IolE/XylAMocC-like"/>
</dbReference>
<dbReference type="Proteomes" id="UP000621560">
    <property type="component" value="Unassembled WGS sequence"/>
</dbReference>
<dbReference type="PANTHER" id="PTHR12110">
    <property type="entry name" value="HYDROXYPYRUVATE ISOMERASE"/>
    <property type="match status" value="1"/>
</dbReference>
<dbReference type="InterPro" id="IPR036237">
    <property type="entry name" value="Xyl_isomerase-like_sf"/>
</dbReference>
<keyword evidence="3" id="KW-1185">Reference proteome</keyword>
<dbReference type="Gene3D" id="3.20.20.150">
    <property type="entry name" value="Divalent-metal-dependent TIM barrel enzymes"/>
    <property type="match status" value="1"/>
</dbReference>
<reference evidence="2" key="1">
    <citation type="submission" date="2020-09" db="EMBL/GenBank/DDBJ databases">
        <title>A novel bacterium of genus Paenibacillus, isolated from South China Sea.</title>
        <authorList>
            <person name="Huang H."/>
            <person name="Mo K."/>
            <person name="Hu Y."/>
        </authorList>
    </citation>
    <scope>NUCLEOTIDE SEQUENCE</scope>
    <source>
        <strain evidence="2">IB182496</strain>
    </source>
</reference>
<proteinExistence type="predicted"/>
<evidence type="ECO:0000313" key="2">
    <source>
        <dbReference type="EMBL" id="MBD2845630.1"/>
    </source>
</evidence>
<evidence type="ECO:0000313" key="3">
    <source>
        <dbReference type="Proteomes" id="UP000621560"/>
    </source>
</evidence>
<dbReference type="PANTHER" id="PTHR12110:SF41">
    <property type="entry name" value="INOSOSE DEHYDRATASE"/>
    <property type="match status" value="1"/>
</dbReference>
<dbReference type="Pfam" id="PF01261">
    <property type="entry name" value="AP_endonuc_2"/>
    <property type="match status" value="1"/>
</dbReference>
<dbReference type="InterPro" id="IPR013022">
    <property type="entry name" value="Xyl_isomerase-like_TIM-brl"/>
</dbReference>
<gene>
    <name evidence="2" type="ORF">IDH44_10555</name>
</gene>
<dbReference type="GO" id="GO:0016853">
    <property type="term" value="F:isomerase activity"/>
    <property type="evidence" value="ECO:0007669"/>
    <property type="project" value="UniProtKB-KW"/>
</dbReference>
<keyword evidence="2" id="KW-0413">Isomerase</keyword>
<evidence type="ECO:0000259" key="1">
    <source>
        <dbReference type="Pfam" id="PF01261"/>
    </source>
</evidence>
<protein>
    <submittedName>
        <fullName evidence="2">Sugar phosphate isomerase/epimerase</fullName>
    </submittedName>
</protein>
<dbReference type="RefSeq" id="WP_190917420.1">
    <property type="nucleotide sequence ID" value="NZ_JACXIZ010000017.1"/>
</dbReference>
<sequence length="255" mass="28698">MKLSTIGAQLYTVREFTKTPEDLKETFRKIKDIGYTTVQLSAIGPMDPEQVKALADEAGLSICATHIPFNRLQDELDQVIAEHKLWDCKYVGLGSIPPDYRNAGAAGYAKFAADTAGFTKKLHENGLQFVYHNHKFEFEKFDNGRLGMDILIEDTDPAHFGLELDLYWVHAGGADPSEWVRKASGRLPVVHLKDMAIVNNEQVFAEIGEGNLNYRTIVDACRASGVEWYVVEQDVCRRDPFESLAISFRNLKELV</sequence>
<organism evidence="2 3">
    <name type="scientific">Paenibacillus sabuli</name>
    <dbReference type="NCBI Taxonomy" id="2772509"/>
    <lineage>
        <taxon>Bacteria</taxon>
        <taxon>Bacillati</taxon>
        <taxon>Bacillota</taxon>
        <taxon>Bacilli</taxon>
        <taxon>Bacillales</taxon>
        <taxon>Paenibacillaceae</taxon>
        <taxon>Paenibacillus</taxon>
    </lineage>
</organism>